<proteinExistence type="predicted"/>
<dbReference type="Pfam" id="PF00903">
    <property type="entry name" value="Glyoxalase"/>
    <property type="match status" value="1"/>
</dbReference>
<accession>A0A9P6G0Z5</accession>
<dbReference type="InterPro" id="IPR037523">
    <property type="entry name" value="VOC_core"/>
</dbReference>
<feature type="domain" description="VOC" evidence="1">
    <location>
        <begin position="15"/>
        <end position="146"/>
    </location>
</feature>
<evidence type="ECO:0000313" key="2">
    <source>
        <dbReference type="EMBL" id="KAF9585064.1"/>
    </source>
</evidence>
<comment type="caution">
    <text evidence="2">The sequence shown here is derived from an EMBL/GenBank/DDBJ whole genome shotgun (WGS) entry which is preliminary data.</text>
</comment>
<organism evidence="2 3">
    <name type="scientific">Lunasporangiospora selenospora</name>
    <dbReference type="NCBI Taxonomy" id="979761"/>
    <lineage>
        <taxon>Eukaryota</taxon>
        <taxon>Fungi</taxon>
        <taxon>Fungi incertae sedis</taxon>
        <taxon>Mucoromycota</taxon>
        <taxon>Mortierellomycotina</taxon>
        <taxon>Mortierellomycetes</taxon>
        <taxon>Mortierellales</taxon>
        <taxon>Mortierellaceae</taxon>
        <taxon>Lunasporangiospora</taxon>
    </lineage>
</organism>
<reference evidence="2" key="1">
    <citation type="journal article" date="2020" name="Fungal Divers.">
        <title>Resolving the Mortierellaceae phylogeny through synthesis of multi-gene phylogenetics and phylogenomics.</title>
        <authorList>
            <person name="Vandepol N."/>
            <person name="Liber J."/>
            <person name="Desiro A."/>
            <person name="Na H."/>
            <person name="Kennedy M."/>
            <person name="Barry K."/>
            <person name="Grigoriev I.V."/>
            <person name="Miller A.N."/>
            <person name="O'Donnell K."/>
            <person name="Stajich J.E."/>
            <person name="Bonito G."/>
        </authorList>
    </citation>
    <scope>NUCLEOTIDE SEQUENCE</scope>
    <source>
        <strain evidence="2">KOD1015</strain>
    </source>
</reference>
<dbReference type="InterPro" id="IPR029068">
    <property type="entry name" value="Glyas_Bleomycin-R_OHBP_Dase"/>
</dbReference>
<dbReference type="PANTHER" id="PTHR36113">
    <property type="entry name" value="LYASE, PUTATIVE-RELATED-RELATED"/>
    <property type="match status" value="1"/>
</dbReference>
<dbReference type="Gene3D" id="3.10.180.10">
    <property type="entry name" value="2,3-Dihydroxybiphenyl 1,2-Dioxygenase, domain 1"/>
    <property type="match status" value="1"/>
</dbReference>
<evidence type="ECO:0000259" key="1">
    <source>
        <dbReference type="PROSITE" id="PS51819"/>
    </source>
</evidence>
<dbReference type="Proteomes" id="UP000780801">
    <property type="component" value="Unassembled WGS sequence"/>
</dbReference>
<dbReference type="PROSITE" id="PS51819">
    <property type="entry name" value="VOC"/>
    <property type="match status" value="1"/>
</dbReference>
<dbReference type="OrthoDB" id="10249419at2759"/>
<dbReference type="EMBL" id="JAABOA010000262">
    <property type="protein sequence ID" value="KAF9585064.1"/>
    <property type="molecule type" value="Genomic_DNA"/>
</dbReference>
<sequence>MTNDCQPKVSFLSGSLNHLSLSVSDMKKSLKFYRFFCQEILGYEEVSVEENHAMWFKNGAEALCIQPGTKVPHNKFNPGLHHVGFNADSREQVDGVYKKVQAYCEANKDEELCQVLDAPADYDYLPKYYAVFFTDPDGMKLEIVHTPQESFE</sequence>
<name>A0A9P6G0Z5_9FUNG</name>
<dbReference type="PANTHER" id="PTHR36113:SF1">
    <property type="entry name" value="GLYOXALASE_BLEOMYCIN RESISTANCE PROTEIN_DIOXYGENASE"/>
    <property type="match status" value="1"/>
</dbReference>
<keyword evidence="3" id="KW-1185">Reference proteome</keyword>
<dbReference type="SUPFAM" id="SSF54593">
    <property type="entry name" value="Glyoxalase/Bleomycin resistance protein/Dihydroxybiphenyl dioxygenase"/>
    <property type="match status" value="1"/>
</dbReference>
<dbReference type="AlphaFoldDB" id="A0A9P6G0Z5"/>
<evidence type="ECO:0000313" key="3">
    <source>
        <dbReference type="Proteomes" id="UP000780801"/>
    </source>
</evidence>
<dbReference type="InterPro" id="IPR004360">
    <property type="entry name" value="Glyas_Fos-R_dOase_dom"/>
</dbReference>
<protein>
    <recommendedName>
        <fullName evidence="1">VOC domain-containing protein</fullName>
    </recommendedName>
</protein>
<dbReference type="InterPro" id="IPR051332">
    <property type="entry name" value="Fosfomycin_Res_Enzymes"/>
</dbReference>
<gene>
    <name evidence="2" type="ORF">BGW38_004037</name>
</gene>